<keyword evidence="1" id="KW-0472">Membrane</keyword>
<keyword evidence="1" id="KW-1133">Transmembrane helix</keyword>
<feature type="transmembrane region" description="Helical" evidence="1">
    <location>
        <begin position="92"/>
        <end position="113"/>
    </location>
</feature>
<feature type="transmembrane region" description="Helical" evidence="1">
    <location>
        <begin position="278"/>
        <end position="299"/>
    </location>
</feature>
<dbReference type="Proteomes" id="UP001159427">
    <property type="component" value="Unassembled WGS sequence"/>
</dbReference>
<keyword evidence="3" id="KW-1185">Reference proteome</keyword>
<accession>A0ABN8Q6G3</accession>
<comment type="caution">
    <text evidence="2">The sequence shown here is derived from an EMBL/GenBank/DDBJ whole genome shotgun (WGS) entry which is preliminary data.</text>
</comment>
<dbReference type="EMBL" id="CALNXI010001155">
    <property type="protein sequence ID" value="CAH3157765.1"/>
    <property type="molecule type" value="Genomic_DNA"/>
</dbReference>
<organism evidence="2 3">
    <name type="scientific">Porites evermanni</name>
    <dbReference type="NCBI Taxonomy" id="104178"/>
    <lineage>
        <taxon>Eukaryota</taxon>
        <taxon>Metazoa</taxon>
        <taxon>Cnidaria</taxon>
        <taxon>Anthozoa</taxon>
        <taxon>Hexacorallia</taxon>
        <taxon>Scleractinia</taxon>
        <taxon>Fungiina</taxon>
        <taxon>Poritidae</taxon>
        <taxon>Porites</taxon>
    </lineage>
</organism>
<feature type="transmembrane region" description="Helical" evidence="1">
    <location>
        <begin position="203"/>
        <end position="222"/>
    </location>
</feature>
<evidence type="ECO:0000313" key="3">
    <source>
        <dbReference type="Proteomes" id="UP001159427"/>
    </source>
</evidence>
<feature type="transmembrane region" description="Helical" evidence="1">
    <location>
        <begin position="392"/>
        <end position="418"/>
    </location>
</feature>
<reference evidence="2 3" key="1">
    <citation type="submission" date="2022-05" db="EMBL/GenBank/DDBJ databases">
        <authorList>
            <consortium name="Genoscope - CEA"/>
            <person name="William W."/>
        </authorList>
    </citation>
    <scope>NUCLEOTIDE SEQUENCE [LARGE SCALE GENOMIC DNA]</scope>
</reference>
<proteinExistence type="predicted"/>
<protein>
    <submittedName>
        <fullName evidence="2">Uncharacterized protein</fullName>
    </submittedName>
</protein>
<feature type="transmembrane region" description="Helical" evidence="1">
    <location>
        <begin position="175"/>
        <end position="197"/>
    </location>
</feature>
<sequence>MGAAPFSLEGCLAYISETFAAGVIESYKGQVLPEDASLLYRQDPLEDFKKFNRNDEIFQEYDPPSGDDSKMGWKRSRPPTWRLSLWKAMKHAFCIQILGGVALGSLAIVILVLDFNTVDLCYDMQSKNWTAIPKRIQAVMVTADTTEAFFVELWTFLVVLLMFGWRLIKKLNLLFLNLLGPFFDTCYRLYLQVYGIYHKPWRTVPANVLFLLLLLMNSLIIGRDIAKKSETERNKRIKKAIKVSAMLVAQFAFGIPITYGFRYVLIPLYGEVSETYRAIIAGALPLVTAIPKVIVRLAAQRIDFLHPGDSHILLNVLHSTTAIVFRVMQAELTSIRLFILLSFAHGAIDLLERLTIVIRDYAWYFIYKKLKRDSSETILRANQFRSPRSMRFVADMSIQMILGESTSLIVAVGFIQLYNFMYNRSDASSASTNMVFHSRRHCYKHRLRF</sequence>
<evidence type="ECO:0000256" key="1">
    <source>
        <dbReference type="SAM" id="Phobius"/>
    </source>
</evidence>
<keyword evidence="1" id="KW-0812">Transmembrane</keyword>
<evidence type="ECO:0000313" key="2">
    <source>
        <dbReference type="EMBL" id="CAH3157765.1"/>
    </source>
</evidence>
<gene>
    <name evidence="2" type="ORF">PEVE_00002620</name>
</gene>
<feature type="transmembrane region" description="Helical" evidence="1">
    <location>
        <begin position="334"/>
        <end position="351"/>
    </location>
</feature>
<feature type="transmembrane region" description="Helical" evidence="1">
    <location>
        <begin position="148"/>
        <end position="168"/>
    </location>
</feature>
<feature type="transmembrane region" description="Helical" evidence="1">
    <location>
        <begin position="243"/>
        <end position="266"/>
    </location>
</feature>
<name>A0ABN8Q6G3_9CNID</name>